<feature type="domain" description="DUF3645" evidence="9">
    <location>
        <begin position="2358"/>
        <end position="2388"/>
    </location>
</feature>
<evidence type="ECO:0000256" key="5">
    <source>
        <dbReference type="ARBA" id="ARBA00022801"/>
    </source>
</evidence>
<proteinExistence type="predicted"/>
<evidence type="ECO:0000256" key="4">
    <source>
        <dbReference type="ARBA" id="ARBA00022786"/>
    </source>
</evidence>
<dbReference type="Pfam" id="PF20255">
    <property type="entry name" value="DUF6606"/>
    <property type="match status" value="1"/>
</dbReference>
<dbReference type="InParanoid" id="A0A0C3DB65"/>
<organism evidence="11 12">
    <name type="scientific">Scleroderma citrinum Foug A</name>
    <dbReference type="NCBI Taxonomy" id="1036808"/>
    <lineage>
        <taxon>Eukaryota</taxon>
        <taxon>Fungi</taxon>
        <taxon>Dikarya</taxon>
        <taxon>Basidiomycota</taxon>
        <taxon>Agaricomycotina</taxon>
        <taxon>Agaricomycetes</taxon>
        <taxon>Agaricomycetidae</taxon>
        <taxon>Boletales</taxon>
        <taxon>Sclerodermatineae</taxon>
        <taxon>Sclerodermataceae</taxon>
        <taxon>Scleroderma</taxon>
    </lineage>
</organism>
<evidence type="ECO:0000256" key="3">
    <source>
        <dbReference type="ARBA" id="ARBA00022670"/>
    </source>
</evidence>
<accession>A0A0C3DB65</accession>
<reference evidence="12" key="2">
    <citation type="submission" date="2015-01" db="EMBL/GenBank/DDBJ databases">
        <title>Evolutionary Origins and Diversification of the Mycorrhizal Mutualists.</title>
        <authorList>
            <consortium name="DOE Joint Genome Institute"/>
            <consortium name="Mycorrhizal Genomics Consortium"/>
            <person name="Kohler A."/>
            <person name="Kuo A."/>
            <person name="Nagy L.G."/>
            <person name="Floudas D."/>
            <person name="Copeland A."/>
            <person name="Barry K.W."/>
            <person name="Cichocki N."/>
            <person name="Veneault-Fourrey C."/>
            <person name="LaButti K."/>
            <person name="Lindquist E.A."/>
            <person name="Lipzen A."/>
            <person name="Lundell T."/>
            <person name="Morin E."/>
            <person name="Murat C."/>
            <person name="Riley R."/>
            <person name="Ohm R."/>
            <person name="Sun H."/>
            <person name="Tunlid A."/>
            <person name="Henrissat B."/>
            <person name="Grigoriev I.V."/>
            <person name="Hibbett D.S."/>
            <person name="Martin F."/>
        </authorList>
    </citation>
    <scope>NUCLEOTIDE SEQUENCE [LARGE SCALE GENOMIC DNA]</scope>
    <source>
        <strain evidence="12">Foug A</strain>
    </source>
</reference>
<dbReference type="STRING" id="1036808.A0A0C3DB65"/>
<feature type="domain" description="DUF6606" evidence="10">
    <location>
        <begin position="22"/>
        <end position="286"/>
    </location>
</feature>
<dbReference type="EC" id="3.4.19.12" evidence="2"/>
<dbReference type="OrthoDB" id="3182339at2759"/>
<evidence type="ECO:0000313" key="11">
    <source>
        <dbReference type="EMBL" id="KIM53351.1"/>
    </source>
</evidence>
<dbReference type="InterPro" id="IPR022099">
    <property type="entry name" value="DUF3638"/>
</dbReference>
<dbReference type="InterPro" id="IPR022105">
    <property type="entry name" value="DUF3645"/>
</dbReference>
<feature type="coiled-coil region" evidence="7">
    <location>
        <begin position="592"/>
        <end position="626"/>
    </location>
</feature>
<keyword evidence="6" id="KW-0788">Thiol protease</keyword>
<keyword evidence="4" id="KW-0833">Ubl conjugation pathway</keyword>
<name>A0A0C3DB65_9AGAM</name>
<dbReference type="EMBL" id="KN822183">
    <property type="protein sequence ID" value="KIM53351.1"/>
    <property type="molecule type" value="Genomic_DNA"/>
</dbReference>
<dbReference type="Proteomes" id="UP000053989">
    <property type="component" value="Unassembled WGS sequence"/>
</dbReference>
<evidence type="ECO:0000259" key="10">
    <source>
        <dbReference type="Pfam" id="PF20255"/>
    </source>
</evidence>
<dbReference type="PANTHER" id="PTHR13367:SF34">
    <property type="match status" value="1"/>
</dbReference>
<evidence type="ECO:0000256" key="6">
    <source>
        <dbReference type="ARBA" id="ARBA00022807"/>
    </source>
</evidence>
<protein>
    <recommendedName>
        <fullName evidence="2">ubiquitinyl hydrolase 1</fullName>
        <ecNumber evidence="2">3.4.19.12</ecNumber>
    </recommendedName>
</protein>
<gene>
    <name evidence="11" type="ORF">SCLCIDRAFT_31959</name>
</gene>
<feature type="domain" description="DUF3638" evidence="8">
    <location>
        <begin position="2016"/>
        <end position="2237"/>
    </location>
</feature>
<keyword evidence="12" id="KW-1185">Reference proteome</keyword>
<dbReference type="GO" id="GO:0004843">
    <property type="term" value="F:cysteine-type deubiquitinase activity"/>
    <property type="evidence" value="ECO:0007669"/>
    <property type="project" value="UniProtKB-EC"/>
</dbReference>
<dbReference type="InterPro" id="IPR046541">
    <property type="entry name" value="DUF6606"/>
</dbReference>
<keyword evidence="3" id="KW-0645">Protease</keyword>
<dbReference type="PANTHER" id="PTHR13367">
    <property type="entry name" value="UBIQUITIN THIOESTERASE"/>
    <property type="match status" value="1"/>
</dbReference>
<keyword evidence="7" id="KW-0175">Coiled coil</keyword>
<dbReference type="InterPro" id="IPR051346">
    <property type="entry name" value="OTU_Deubiquitinase"/>
</dbReference>
<evidence type="ECO:0000256" key="1">
    <source>
        <dbReference type="ARBA" id="ARBA00000707"/>
    </source>
</evidence>
<sequence>MFNNSPSTDSIVARDKTLQYEITHVFCPLQLPDGDDYSLSNDHALSNAAYASAHSYADHVSGSEQLHWQRIVGMLHSLHDATVFEALDVRLVISQLQSMNHMPADILLYFIRAQNAAVIFRKYADETLAESFEVSPCAKEVMSTCGKLVCSYPGPAIAVPNEVFGDSQFASELAHFLCRMNEDNLDAVPKTHKAGSKVDEERDTVHPRYITELLTGILRGVGKPADIERITKRIGDDVVWNNSRLPWRRSPLWLAIRVAIQTTLKRNTLNQNIYKTFMLFFMNELAQKALHHDLSNDVLQWIVAKMSRRMMKLGDSAPEWLSVAVLETCTSIRTLLDARWKRVQEIDARSPLWAPFTLDFSADARLSMTHSSHYIEHALSSVYSTSPSSTFKPQSRVRGTLNDFLSADGDFFGDFALEDFLFDHRNFFKDAHEREPHLTLYDVENEVRLGIDQWVADISMSDIDSASKKLEFLAERYSTAALQTYKGNPENVSRMFLTVIELWIALDKLVVRQIPMFADYSPEIPTSLLERLLFRHPENLLRLRSASQYICGRHSAAKDGWSVFSDQADANSFAVRYYNESSELQEIMSGVIEDANSAREKKVKELQDMNARHAELREEEARAVHDYKLMGEKRKKRCGSCMKCKLKNRIKRMKIGVHEWPLPTDSSRAATVVFELRCPVAFDMWRSVTFHLLVDLCSPPREPLQPHTVLEKYCDLRSYYIKHPRSRVTLASDTKPFAKSHYDTISIPNVESNVCVKNALKFRYFDNNTSIRVSNAFSSLDVTSLCSYHLDSGPYQNLQQYLQGTAHTSNGVICNQTDCHEDLSIHEFIAFGHLRSGPSLQWLNILREIRANTLSFRRNEVHMLVAQAAGQVGPCSNAGEMAWHQELECPSFRCSLLTELENLVAAVSGSWLEGMTMNTVTFLVSRLLAGTLTVEDGVDITHRACQLLRTVRVKTFSWVVELLAKLENTTNESEKMDLRSRLRDTAAVCRSTFDVGEVTDAAQLLNSSEEVEILLSCAIIIHDNIPAQLDTLSKMSRLLLERDRRLSWKLQRAISDIMEQGNKGVDLAVKRVWPTYRQGSCWHRDGSANSSWFKSGTLGWGQKSQQVHLDILDGSLLVDGKALGRLPNTIQENSLFKSIFPDRVLDVTPSDMAGMEYATRGLIAGHRVYFLMTGKELIVRAKEAHCDDILQLVPPSELESDLPAILVENHAHWLHHTTRSIEVRPLAEIWQSSPDNWYIQFSPGRHYMKRGHTILLDIRSPSWKMISSHLEPLEKPRNLVMTVTSGGATPEVSVDLPRYGLTFFINCHGELESRNLPDMVYDDTQSMGTMFGLVNRLVLRPKLNTANEQRCVLIPEGSVSFSRHGHHVRILVDIGGSAQQRMSYQTYKIDTDLGCLKGNVSLANKLYRAYLHALSSNPCSVDPLTKRTGTEEALSILRSAACRSFTKIDHRDAKLLHSIASLTAKRDWYPSHLQRMQRVHWVSLPVASQHHGLYLSCLSIAETYKSLQLFHHDDHNSSSLFADFPTRQEHLLHRASLRAAILYPPEFREPLPGGNVDATYNARDLLQPASAEGRAHLAALSIYSWSPQKSLAIDIYSELEKASQPLTGPQEYTMSLRYSKDWLNPNLPDDWLPMFDVCRQSCMQQHRFQLLFSLPAMTYSSPHLDDVVHTLVALAVVPQFKYENPPAQTSYDLSDEYIPTEQKLSTFVSSCAVSFKESPKESVQEYRNRIQRDSQIAKTQLTAWWPCRTPPPCDFLDGSLYNLQELTSEVVTLFASCFRNWELKVYLDRVRDILGRVEAAPDKRSDYTFTTETGRTLRIFHEITMANLLCRPPPTLPSSGATVLTITAPTQTPSVSGSEELRQLIDTIRQRSANSFRTKYARDLHQSRGHTMLYDNKLPSVPPPLTQLDLFREHYVESRERYLQCLCILTYSLCPQTKSERAVHEAGQWPRTTPKAFFSCIASTSRNKVPLLWRDCLISFAKFGLEYQRARRMLLLATRGQFEDLCREMGNTGCDGWEAESYPDWLLIQLEGNFLIRGIQANVASEMMAPQSGESTALQLHMGEGKSSVIIPMVASALANGDEIVRVVVPKALTTQMFQLLVDRLGGLLNRRIYHLPFSRSLKFNKLDVKAVFAILEECKREGGILVTQPEHVLSFKLMTVEKQLSQDKSIAAELLRIQRWLTAHVRDILDECDEILHVRNQLVYTIDSQRHLEGFPERWTTAQQILGLVKRHAAAVQSCFPLGIEVEPRPHGAFPHFRILHRDAGEDLIFRIARDIMDGLLPNYSFSKAPQHVQDAIFNFLTHKHILSFEIQTVQGYTGNTRAWTGLLHLRGLLASGILLFALKERRWRVDFGLAPWRTMLAVPYRAKDVPAPRAEFGQPDVAVVLTCLSYYYAGLTQEQLVVSFERLLQQDDPTQEYEAWIRDLLLVPDELRHLSGINTESLEQWSDLLMPMFSHNTATIDFYLAQVVFPREAKEFSFKLSCSSWDLAEKKTHVVTGFSGTNDGRYLLPTAITQRDPDHQRGTNARVLAYLLQPENDAYMKTSMMNGERRTAREFLELVVDQRPEIRVILDVGAQVLELRNSEFAVAWLEAKPDALAAIYLNEDDELTVRSREGTTQLLMESSFIHRLDECVVYLDDVHTRGTDIRFPDGFRAAVTLGPKVTKDRLTQGCMRMRKLGSGHSVMFFAPLDVDRSIRTTASKSESDAIRTIDILHWAVAATCADIESRVSLWAQQGIDHGLRYDAWSKFCDHKISLDELKRAWCQPDAKTLEELYARAGPRELGAISIPSIRQRCQELGFLSLLDPNLDEEQEREVMHEVERERQVERPPKESPALHEIARDVREFVKGACISPTTRAFNRVFSPAVVDTACLEDMPAWSQNLFVTSDFCRVVRDGKTGVFLRPVNWVLSKSSSSGPVFAILSPFEANELLPEIRASESVRLHIYTPRTHKASRPCDNLLLYNIPTVPHDWTAPTTLVDQLNLFAGQLYLRDYDTYIRVCRFLCVYAKDLDDAGYFEVQNDGFIQPAHRPLRAQRASSFQKSPLPFLRHLIGLRRMGMRFSLTHMGKILNGHLLREDDF</sequence>
<dbReference type="Pfam" id="PF12340">
    <property type="entry name" value="DUF3638"/>
    <property type="match status" value="1"/>
</dbReference>
<reference evidence="11 12" key="1">
    <citation type="submission" date="2014-04" db="EMBL/GenBank/DDBJ databases">
        <authorList>
            <consortium name="DOE Joint Genome Institute"/>
            <person name="Kuo A."/>
            <person name="Kohler A."/>
            <person name="Nagy L.G."/>
            <person name="Floudas D."/>
            <person name="Copeland A."/>
            <person name="Barry K.W."/>
            <person name="Cichocki N."/>
            <person name="Veneault-Fourrey C."/>
            <person name="LaButti K."/>
            <person name="Lindquist E.A."/>
            <person name="Lipzen A."/>
            <person name="Lundell T."/>
            <person name="Morin E."/>
            <person name="Murat C."/>
            <person name="Sun H."/>
            <person name="Tunlid A."/>
            <person name="Henrissat B."/>
            <person name="Grigoriev I.V."/>
            <person name="Hibbett D.S."/>
            <person name="Martin F."/>
            <person name="Nordberg H.P."/>
            <person name="Cantor M.N."/>
            <person name="Hua S.X."/>
        </authorList>
    </citation>
    <scope>NUCLEOTIDE SEQUENCE [LARGE SCALE GENOMIC DNA]</scope>
    <source>
        <strain evidence="11 12">Foug A</strain>
    </source>
</reference>
<comment type="catalytic activity">
    <reaction evidence="1">
        <text>Thiol-dependent hydrolysis of ester, thioester, amide, peptide and isopeptide bonds formed by the C-terminal Gly of ubiquitin (a 76-residue protein attached to proteins as an intracellular targeting signal).</text>
        <dbReference type="EC" id="3.4.19.12"/>
    </reaction>
</comment>
<evidence type="ECO:0000256" key="2">
    <source>
        <dbReference type="ARBA" id="ARBA00012759"/>
    </source>
</evidence>
<dbReference type="GO" id="GO:0006508">
    <property type="term" value="P:proteolysis"/>
    <property type="evidence" value="ECO:0007669"/>
    <property type="project" value="UniProtKB-KW"/>
</dbReference>
<evidence type="ECO:0000259" key="9">
    <source>
        <dbReference type="Pfam" id="PF12359"/>
    </source>
</evidence>
<evidence type="ECO:0000256" key="7">
    <source>
        <dbReference type="SAM" id="Coils"/>
    </source>
</evidence>
<keyword evidence="5" id="KW-0378">Hydrolase</keyword>
<dbReference type="HOGENOM" id="CLU_000211_1_0_1"/>
<evidence type="ECO:0000313" key="12">
    <source>
        <dbReference type="Proteomes" id="UP000053989"/>
    </source>
</evidence>
<dbReference type="Pfam" id="PF12359">
    <property type="entry name" value="DUF3645"/>
    <property type="match status" value="1"/>
</dbReference>
<evidence type="ECO:0000259" key="8">
    <source>
        <dbReference type="Pfam" id="PF12340"/>
    </source>
</evidence>